<dbReference type="PANTHER" id="PTHR42681">
    <property type="entry name" value="MALONYL-COA-ACYL CARRIER PROTEIN TRANSACYLASE, MITOCHONDRIAL"/>
    <property type="match status" value="1"/>
</dbReference>
<feature type="domain" description="Malonyl-CoA:ACP transacylase (MAT)" evidence="7">
    <location>
        <begin position="7"/>
        <end position="292"/>
    </location>
</feature>
<dbReference type="SUPFAM" id="SSF55048">
    <property type="entry name" value="Probable ACP-binding domain of malonyl-CoA ACP transacylase"/>
    <property type="match status" value="1"/>
</dbReference>
<dbReference type="NCBIfam" id="TIGR00128">
    <property type="entry name" value="fabD"/>
    <property type="match status" value="1"/>
</dbReference>
<comment type="caution">
    <text evidence="8">The sequence shown here is derived from an EMBL/GenBank/DDBJ whole genome shotgun (WGS) entry which is preliminary data.</text>
</comment>
<dbReference type="GO" id="GO:0004314">
    <property type="term" value="F:[acyl-carrier-protein] S-malonyltransferase activity"/>
    <property type="evidence" value="ECO:0007669"/>
    <property type="project" value="UniProtKB-EC"/>
</dbReference>
<dbReference type="InterPro" id="IPR024925">
    <property type="entry name" value="Malonyl_CoA-ACP_transAc"/>
</dbReference>
<dbReference type="Gene3D" id="3.40.366.10">
    <property type="entry name" value="Malonyl-Coenzyme A Acyl Carrier Protein, domain 2"/>
    <property type="match status" value="1"/>
</dbReference>
<dbReference type="SUPFAM" id="SSF52151">
    <property type="entry name" value="FabD/lysophospholipase-like"/>
    <property type="match status" value="1"/>
</dbReference>
<dbReference type="InterPro" id="IPR016036">
    <property type="entry name" value="Malonyl_transacylase_ACP-bd"/>
</dbReference>
<dbReference type="EC" id="2.3.1.39" evidence="1 6"/>
<dbReference type="Gene3D" id="3.30.70.250">
    <property type="entry name" value="Malonyl-CoA ACP transacylase, ACP-binding"/>
    <property type="match status" value="1"/>
</dbReference>
<sequence>MKKIAILFPGQGAQFKGMGKDVFPLFPELTELASDILGYSVERLCVSDPEGKLRYTDYTQPALYVVNALNYYNLKNERPELGDAHFLMGHSLGEYNALLAADVFDFETGLRLVQKRGELMARAREGGMAAILGARIEQVRQIISDHHLDEIDIANLNTPTQAIIAGPKESMVAAEKAFDSSGFTYYPLNVSAPFHSRYMEDAQAVFVRFAAQFAFRSPKSAVIANYTARPYENNAIEATLIKQIANCVRWVESVRYVMDQGDVEFIEVGSTILTKMVKEVGSERNLASVGLS</sequence>
<evidence type="ECO:0000256" key="5">
    <source>
        <dbReference type="ARBA" id="ARBA00048462"/>
    </source>
</evidence>
<dbReference type="InterPro" id="IPR050858">
    <property type="entry name" value="Mal-CoA-ACP_Trans/PKS_FabD"/>
</dbReference>
<reference evidence="8 9" key="1">
    <citation type="submission" date="2024-05" db="EMBL/GenBank/DDBJ databases">
        <authorList>
            <person name="De Oliveira J.P."/>
            <person name="Noriler S.A."/>
            <person name="De Oliveira A.G."/>
            <person name="Sipoli D.S."/>
        </authorList>
    </citation>
    <scope>NUCLEOTIDE SEQUENCE [LARGE SCALE GENOMIC DNA]</scope>
    <source>
        <strain evidence="8 9">LABIM186</strain>
    </source>
</reference>
<dbReference type="Proteomes" id="UP001438292">
    <property type="component" value="Unassembled WGS sequence"/>
</dbReference>
<dbReference type="SMART" id="SM00827">
    <property type="entry name" value="PKS_AT"/>
    <property type="match status" value="1"/>
</dbReference>
<keyword evidence="4 6" id="KW-0012">Acyltransferase</keyword>
<dbReference type="InterPro" id="IPR001227">
    <property type="entry name" value="Ac_transferase_dom_sf"/>
</dbReference>
<dbReference type="PANTHER" id="PTHR42681:SF1">
    <property type="entry name" value="MALONYL-COA-ACYL CARRIER PROTEIN TRANSACYLASE, MITOCHONDRIAL"/>
    <property type="match status" value="1"/>
</dbReference>
<comment type="similarity">
    <text evidence="6">Belongs to the fabD family.</text>
</comment>
<evidence type="ECO:0000256" key="6">
    <source>
        <dbReference type="PIRNR" id="PIRNR000446"/>
    </source>
</evidence>
<accession>A0ABV0HD62</accession>
<evidence type="ECO:0000256" key="3">
    <source>
        <dbReference type="ARBA" id="ARBA00022679"/>
    </source>
</evidence>
<dbReference type="RefSeq" id="WP_346195782.1">
    <property type="nucleotide sequence ID" value="NZ_JBDJHV010000029.1"/>
</dbReference>
<dbReference type="Pfam" id="PF00698">
    <property type="entry name" value="Acyl_transf_1"/>
    <property type="match status" value="1"/>
</dbReference>
<protein>
    <recommendedName>
        <fullName evidence="2 6">Malonyl CoA-acyl carrier protein transacylase</fullName>
        <ecNumber evidence="1 6">2.3.1.39</ecNumber>
    </recommendedName>
</protein>
<keyword evidence="3 6" id="KW-0808">Transferase</keyword>
<evidence type="ECO:0000313" key="9">
    <source>
        <dbReference type="Proteomes" id="UP001438292"/>
    </source>
</evidence>
<dbReference type="PIRSF" id="PIRSF000446">
    <property type="entry name" value="Mct"/>
    <property type="match status" value="1"/>
</dbReference>
<organism evidence="8 9">
    <name type="scientific">Chromobacterium piscinae</name>
    <dbReference type="NCBI Taxonomy" id="686831"/>
    <lineage>
        <taxon>Bacteria</taxon>
        <taxon>Pseudomonadati</taxon>
        <taxon>Pseudomonadota</taxon>
        <taxon>Betaproteobacteria</taxon>
        <taxon>Neisseriales</taxon>
        <taxon>Chromobacteriaceae</taxon>
        <taxon>Chromobacterium</taxon>
    </lineage>
</organism>
<keyword evidence="9" id="KW-1185">Reference proteome</keyword>
<dbReference type="InterPro" id="IPR004410">
    <property type="entry name" value="Malonyl_CoA-ACP_transAc_FabD"/>
</dbReference>
<evidence type="ECO:0000256" key="1">
    <source>
        <dbReference type="ARBA" id="ARBA00013258"/>
    </source>
</evidence>
<proteinExistence type="inferred from homology"/>
<comment type="catalytic activity">
    <reaction evidence="5 6">
        <text>holo-[ACP] + malonyl-CoA = malonyl-[ACP] + CoA</text>
        <dbReference type="Rhea" id="RHEA:41792"/>
        <dbReference type="Rhea" id="RHEA-COMP:9623"/>
        <dbReference type="Rhea" id="RHEA-COMP:9685"/>
        <dbReference type="ChEBI" id="CHEBI:57287"/>
        <dbReference type="ChEBI" id="CHEBI:57384"/>
        <dbReference type="ChEBI" id="CHEBI:64479"/>
        <dbReference type="ChEBI" id="CHEBI:78449"/>
        <dbReference type="EC" id="2.3.1.39"/>
    </reaction>
</comment>
<evidence type="ECO:0000256" key="2">
    <source>
        <dbReference type="ARBA" id="ARBA00018953"/>
    </source>
</evidence>
<name>A0ABV0HD62_9NEIS</name>
<dbReference type="InterPro" id="IPR014043">
    <property type="entry name" value="Acyl_transferase_dom"/>
</dbReference>
<evidence type="ECO:0000259" key="7">
    <source>
        <dbReference type="SMART" id="SM00827"/>
    </source>
</evidence>
<dbReference type="InterPro" id="IPR016035">
    <property type="entry name" value="Acyl_Trfase/lysoPLipase"/>
</dbReference>
<evidence type="ECO:0000256" key="4">
    <source>
        <dbReference type="ARBA" id="ARBA00023315"/>
    </source>
</evidence>
<gene>
    <name evidence="8" type="primary">fabD</name>
    <name evidence="8" type="ORF">ABH309_24030</name>
</gene>
<dbReference type="EMBL" id="JBDQQU010000385">
    <property type="protein sequence ID" value="MEO3957519.1"/>
    <property type="molecule type" value="Genomic_DNA"/>
</dbReference>
<evidence type="ECO:0000313" key="8">
    <source>
        <dbReference type="EMBL" id="MEO3957519.1"/>
    </source>
</evidence>